<gene>
    <name evidence="2" type="ORF">C3F09_06860</name>
</gene>
<comment type="caution">
    <text evidence="2">The sequence shown here is derived from an EMBL/GenBank/DDBJ whole genome shotgun (WGS) entry which is preliminary data.</text>
</comment>
<proteinExistence type="predicted"/>
<dbReference type="Gene3D" id="3.40.50.10330">
    <property type="entry name" value="Probable inorganic polyphosphate/atp-NAD kinase, domain 1"/>
    <property type="match status" value="1"/>
</dbReference>
<accession>A0A855X0J2</accession>
<name>A0A855X0J2_9BACT</name>
<reference evidence="2 3" key="1">
    <citation type="journal article" date="2018" name="ISME J.">
        <title>A methanotrophic archaeon couples anaerobic oxidation of methane to Fe(III) reduction.</title>
        <authorList>
            <person name="Cai C."/>
            <person name="Leu A.O."/>
            <person name="Xie G.J."/>
            <person name="Guo J."/>
            <person name="Feng Y."/>
            <person name="Zhao J.X."/>
            <person name="Tyson G.W."/>
            <person name="Yuan Z."/>
            <person name="Hu S."/>
        </authorList>
    </citation>
    <scope>NUCLEOTIDE SEQUENCE [LARGE SCALE GENOMIC DNA]</scope>
    <source>
        <strain evidence="2">FeB_12</strain>
    </source>
</reference>
<dbReference type="EMBL" id="PQAP01000089">
    <property type="protein sequence ID" value="PWB72309.1"/>
    <property type="molecule type" value="Genomic_DNA"/>
</dbReference>
<dbReference type="Gene3D" id="2.60.200.40">
    <property type="match status" value="1"/>
</dbReference>
<feature type="domain" description="DAGKc" evidence="1">
    <location>
        <begin position="44"/>
        <end position="188"/>
    </location>
</feature>
<evidence type="ECO:0000259" key="1">
    <source>
        <dbReference type="PROSITE" id="PS50146"/>
    </source>
</evidence>
<dbReference type="Proteomes" id="UP000250918">
    <property type="component" value="Unassembled WGS sequence"/>
</dbReference>
<dbReference type="InterPro" id="IPR001206">
    <property type="entry name" value="Diacylglycerol_kinase_cat_dom"/>
</dbReference>
<evidence type="ECO:0000313" key="2">
    <source>
        <dbReference type="EMBL" id="PWB72309.1"/>
    </source>
</evidence>
<dbReference type="InterPro" id="IPR017438">
    <property type="entry name" value="ATP-NAD_kinase_N"/>
</dbReference>
<dbReference type="Pfam" id="PF00781">
    <property type="entry name" value="DAGK_cat"/>
    <property type="match status" value="1"/>
</dbReference>
<sequence>MEKHAGVYAAGRRGSSFKCGGKTVGGGQRKWYTGDMGRSRHQKESGGHYLVLINKSSANYTRRAVSKLLEAIKKSGRQFTIYEPESAMGLLKQAQDAVKANARPASGGQHTERRGAFTAIVACGGDGTFNLAARAAMEADLPIGALPLGRFNSIARHLYGDTSVDKAIALITAGNYRKIDIGMASDQPFIGAIGLGFLPELFQLLTKEKPPRFGFGWSQFGSKAAAAVKPSAMTLKIDAYKLEASPVLFNVNLLSFAAGLPFSEASIMDDRHAEVIFDMGMKPADASTLTKALYKGKYLFGNDVRMYRGQTITIQPVKGRTLYLDGELIPLPTNVLSIKIGEKQVKAFCA</sequence>
<organism evidence="2 3">
    <name type="scientific">candidate division GN15 bacterium</name>
    <dbReference type="NCBI Taxonomy" id="2072418"/>
    <lineage>
        <taxon>Bacteria</taxon>
        <taxon>candidate division GN15</taxon>
    </lineage>
</organism>
<dbReference type="AlphaFoldDB" id="A0A855X0J2"/>
<dbReference type="InterPro" id="IPR016064">
    <property type="entry name" value="NAD/diacylglycerol_kinase_sf"/>
</dbReference>
<dbReference type="PROSITE" id="PS50146">
    <property type="entry name" value="DAGK"/>
    <property type="match status" value="1"/>
</dbReference>
<dbReference type="PANTHER" id="PTHR12358">
    <property type="entry name" value="SPHINGOSINE KINASE"/>
    <property type="match status" value="1"/>
</dbReference>
<protein>
    <recommendedName>
        <fullName evidence="1">DAGKc domain-containing protein</fullName>
    </recommendedName>
</protein>
<dbReference type="PANTHER" id="PTHR12358:SF54">
    <property type="entry name" value="SPHINGOSINE KINASE RELATED PROTEIN"/>
    <property type="match status" value="1"/>
</dbReference>
<dbReference type="GO" id="GO:0016301">
    <property type="term" value="F:kinase activity"/>
    <property type="evidence" value="ECO:0007669"/>
    <property type="project" value="InterPro"/>
</dbReference>
<dbReference type="SUPFAM" id="SSF111331">
    <property type="entry name" value="NAD kinase/diacylglycerol kinase-like"/>
    <property type="match status" value="1"/>
</dbReference>
<evidence type="ECO:0000313" key="3">
    <source>
        <dbReference type="Proteomes" id="UP000250918"/>
    </source>
</evidence>
<dbReference type="InterPro" id="IPR050187">
    <property type="entry name" value="Lipid_Phosphate_FormReg"/>
</dbReference>